<organism evidence="2 3">
    <name type="scientific">Streptomyces aidingensis</name>
    <dbReference type="NCBI Taxonomy" id="910347"/>
    <lineage>
        <taxon>Bacteria</taxon>
        <taxon>Bacillati</taxon>
        <taxon>Actinomycetota</taxon>
        <taxon>Actinomycetes</taxon>
        <taxon>Kitasatosporales</taxon>
        <taxon>Streptomycetaceae</taxon>
        <taxon>Streptomyces</taxon>
    </lineage>
</organism>
<accession>A0A1I1N680</accession>
<dbReference type="AlphaFoldDB" id="A0A1I1N680"/>
<gene>
    <name evidence="2" type="ORF">SAMN05421773_107249</name>
</gene>
<protein>
    <submittedName>
        <fullName evidence="2">Uncharacterized protein</fullName>
    </submittedName>
</protein>
<dbReference type="OrthoDB" id="2987626at2"/>
<evidence type="ECO:0000313" key="3">
    <source>
        <dbReference type="Proteomes" id="UP000199207"/>
    </source>
</evidence>
<dbReference type="RefSeq" id="WP_093839345.1">
    <property type="nucleotide sequence ID" value="NZ_FOLM01000007.1"/>
</dbReference>
<sequence>MITRTSPLWLPPPELLPASRTALRDGARSPLAPPDPAGPLPDPRDADYDAYFGVARTRRAPAAALARALLTTTAEVSAWAGPADRRALGGALTVCRLLPSPPPARPASPPSSAGTAGMAGTAGEQALARWKAGHRLFLALTQAVVVALRDATAPGAPHHPGRPAGHDAAVLLRACAAAMRATASFTPHAYETAVRPSMTPPRREREGFSGLWSADHRTLVAELRRWGSAHSAACAAGCEAVRDLADALAEVHAAHHGVCARFVGAGPSLLGGGDSALHTLDRLAAARGGLLTPLGKETRR</sequence>
<dbReference type="Proteomes" id="UP000199207">
    <property type="component" value="Unassembled WGS sequence"/>
</dbReference>
<feature type="compositionally biased region" description="Low complexity" evidence="1">
    <location>
        <begin position="110"/>
        <end position="120"/>
    </location>
</feature>
<name>A0A1I1N680_9ACTN</name>
<evidence type="ECO:0000313" key="2">
    <source>
        <dbReference type="EMBL" id="SFC93181.1"/>
    </source>
</evidence>
<keyword evidence="3" id="KW-1185">Reference proteome</keyword>
<dbReference type="EMBL" id="FOLM01000007">
    <property type="protein sequence ID" value="SFC93181.1"/>
    <property type="molecule type" value="Genomic_DNA"/>
</dbReference>
<dbReference type="STRING" id="910347.SAMN05421773_107249"/>
<feature type="region of interest" description="Disordered" evidence="1">
    <location>
        <begin position="101"/>
        <end position="120"/>
    </location>
</feature>
<feature type="region of interest" description="Disordered" evidence="1">
    <location>
        <begin position="1"/>
        <end position="45"/>
    </location>
</feature>
<feature type="compositionally biased region" description="Pro residues" evidence="1">
    <location>
        <begin position="31"/>
        <end position="41"/>
    </location>
</feature>
<evidence type="ECO:0000256" key="1">
    <source>
        <dbReference type="SAM" id="MobiDB-lite"/>
    </source>
</evidence>
<reference evidence="2 3" key="1">
    <citation type="submission" date="2016-10" db="EMBL/GenBank/DDBJ databases">
        <authorList>
            <person name="de Groot N.N."/>
        </authorList>
    </citation>
    <scope>NUCLEOTIDE SEQUENCE [LARGE SCALE GENOMIC DNA]</scope>
    <source>
        <strain evidence="2 3">CGMCC 4.5739</strain>
    </source>
</reference>
<proteinExistence type="predicted"/>